<evidence type="ECO:0000313" key="1">
    <source>
        <dbReference type="EMBL" id="RAH66088.1"/>
    </source>
</evidence>
<sequence length="215" mass="23488">MCRYKLLIEAIKLGGVQFITELFDCGLPMNPLYALEAVKVKGKDALEIFLQSGWDINQPISELEPPVLGYAAADEDMAAWLLDHGADPNRQCVIDLTPHSLAVETAPVSVIQLMLSRGGDARKGRLLHHVIERRSDSIAILRLLIAHGADIDSTMYKDHYPSRALFCFMALGTAVHKAAELGRADVVCYLVSEGANLGIKDTKGRTALECAQMSN</sequence>
<accession>A0ACD1GXW0</accession>
<dbReference type="Proteomes" id="UP000249661">
    <property type="component" value="Unassembled WGS sequence"/>
</dbReference>
<gene>
    <name evidence="1" type="ORF">BO66DRAFT_460631</name>
</gene>
<keyword evidence="2" id="KW-1185">Reference proteome</keyword>
<proteinExistence type="predicted"/>
<protein>
    <submittedName>
        <fullName evidence="1">Ankyrin</fullName>
    </submittedName>
</protein>
<reference evidence="1" key="1">
    <citation type="submission" date="2018-02" db="EMBL/GenBank/DDBJ databases">
        <title>The genomes of Aspergillus section Nigri reveals drivers in fungal speciation.</title>
        <authorList>
            <consortium name="DOE Joint Genome Institute"/>
            <person name="Vesth T.C."/>
            <person name="Nybo J."/>
            <person name="Theobald S."/>
            <person name="Brandl J."/>
            <person name="Frisvad J.C."/>
            <person name="Nielsen K.F."/>
            <person name="Lyhne E.K."/>
            <person name="Kogle M.E."/>
            <person name="Kuo A."/>
            <person name="Riley R."/>
            <person name="Clum A."/>
            <person name="Nolan M."/>
            <person name="Lipzen A."/>
            <person name="Salamov A."/>
            <person name="Henrissat B."/>
            <person name="Wiebenga A."/>
            <person name="De vries R.P."/>
            <person name="Grigoriev I.V."/>
            <person name="Mortensen U.H."/>
            <person name="Andersen M.R."/>
            <person name="Baker S.E."/>
        </authorList>
    </citation>
    <scope>NUCLEOTIDE SEQUENCE</scope>
    <source>
        <strain evidence="1">CBS 121060</strain>
    </source>
</reference>
<name>A0ACD1GXW0_9EURO</name>
<organism evidence="1 2">
    <name type="scientific">Aspergillus aculeatinus CBS 121060</name>
    <dbReference type="NCBI Taxonomy" id="1448322"/>
    <lineage>
        <taxon>Eukaryota</taxon>
        <taxon>Fungi</taxon>
        <taxon>Dikarya</taxon>
        <taxon>Ascomycota</taxon>
        <taxon>Pezizomycotina</taxon>
        <taxon>Eurotiomycetes</taxon>
        <taxon>Eurotiomycetidae</taxon>
        <taxon>Eurotiales</taxon>
        <taxon>Aspergillaceae</taxon>
        <taxon>Aspergillus</taxon>
        <taxon>Aspergillus subgen. Circumdati</taxon>
    </lineage>
</organism>
<evidence type="ECO:0000313" key="2">
    <source>
        <dbReference type="Proteomes" id="UP000249661"/>
    </source>
</evidence>
<dbReference type="EMBL" id="KZ824986">
    <property type="protein sequence ID" value="RAH66088.1"/>
    <property type="molecule type" value="Genomic_DNA"/>
</dbReference>